<dbReference type="OrthoDB" id="8448675at2"/>
<dbReference type="Pfam" id="PF07238">
    <property type="entry name" value="PilZ"/>
    <property type="match status" value="1"/>
</dbReference>
<feature type="region of interest" description="Disordered" evidence="1">
    <location>
        <begin position="89"/>
        <end position="109"/>
    </location>
</feature>
<evidence type="ECO:0000256" key="1">
    <source>
        <dbReference type="SAM" id="MobiDB-lite"/>
    </source>
</evidence>
<dbReference type="Gene3D" id="2.40.10.220">
    <property type="entry name" value="predicted glycosyltransferase like domains"/>
    <property type="match status" value="1"/>
</dbReference>
<keyword evidence="4" id="KW-1185">Reference proteome</keyword>
<evidence type="ECO:0000313" key="4">
    <source>
        <dbReference type="Proteomes" id="UP000403266"/>
    </source>
</evidence>
<dbReference type="InterPro" id="IPR009875">
    <property type="entry name" value="PilZ_domain"/>
</dbReference>
<evidence type="ECO:0000259" key="2">
    <source>
        <dbReference type="Pfam" id="PF07238"/>
    </source>
</evidence>
<dbReference type="GO" id="GO:0035438">
    <property type="term" value="F:cyclic-di-GMP binding"/>
    <property type="evidence" value="ECO:0007669"/>
    <property type="project" value="InterPro"/>
</dbReference>
<reference evidence="3 4" key="1">
    <citation type="journal article" date="2019" name="Syst. Appl. Microbiol.">
        <title>Microvirga tunisiensis sp. nov., a root nodule symbiotic bacterium isolated from Lupinus micranthus and L. luteus grown in Northern Tunisia.</title>
        <authorList>
            <person name="Msaddak A."/>
            <person name="Rejili M."/>
            <person name="Duran D."/>
            <person name="Mars M."/>
            <person name="Palacios J.M."/>
            <person name="Ruiz-Argueso T."/>
            <person name="Rey L."/>
            <person name="Imperial J."/>
        </authorList>
    </citation>
    <scope>NUCLEOTIDE SEQUENCE [LARGE SCALE GENOMIC DNA]</scope>
    <source>
        <strain evidence="3 4">Lmie10</strain>
    </source>
</reference>
<dbReference type="SUPFAM" id="SSF141371">
    <property type="entry name" value="PilZ domain-like"/>
    <property type="match status" value="1"/>
</dbReference>
<dbReference type="Proteomes" id="UP000403266">
    <property type="component" value="Unassembled WGS sequence"/>
</dbReference>
<evidence type="ECO:0000313" key="3">
    <source>
        <dbReference type="EMBL" id="MPR27176.1"/>
    </source>
</evidence>
<proteinExistence type="predicted"/>
<protein>
    <submittedName>
        <fullName evidence="3">PilZ domain-containing protein</fullName>
    </submittedName>
</protein>
<name>A0A5N7MT37_9HYPH</name>
<organism evidence="3 4">
    <name type="scientific">Microvirga tunisiensis</name>
    <dbReference type="NCBI Taxonomy" id="2108360"/>
    <lineage>
        <taxon>Bacteria</taxon>
        <taxon>Pseudomonadati</taxon>
        <taxon>Pseudomonadota</taxon>
        <taxon>Alphaproteobacteria</taxon>
        <taxon>Hyphomicrobiales</taxon>
        <taxon>Methylobacteriaceae</taxon>
        <taxon>Microvirga</taxon>
    </lineage>
</organism>
<dbReference type="AlphaFoldDB" id="A0A5N7MT37"/>
<dbReference type="RefSeq" id="WP_152713318.1">
    <property type="nucleotide sequence ID" value="NZ_VOSJ01000076.1"/>
</dbReference>
<comment type="caution">
    <text evidence="3">The sequence shown here is derived from an EMBL/GenBank/DDBJ whole genome shotgun (WGS) entry which is preliminary data.</text>
</comment>
<dbReference type="EMBL" id="VOSK01000076">
    <property type="protein sequence ID" value="MPR27176.1"/>
    <property type="molecule type" value="Genomic_DNA"/>
</dbReference>
<sequence length="109" mass="12288">MMREDERRWHCRRSSDFSANIVLPKQSPTVTCTVENISAGGVRIRLPTAVALPKEFVLEIPSLNLRVNARVAWSRGEHHGVKFLWRQHKSSREAGASPDRPWGSLSLTG</sequence>
<accession>A0A5N7MT37</accession>
<feature type="domain" description="PilZ" evidence="2">
    <location>
        <begin position="8"/>
        <end position="86"/>
    </location>
</feature>
<gene>
    <name evidence="3" type="ORF">FS320_18660</name>
</gene>